<keyword evidence="9" id="KW-0238">DNA-binding</keyword>
<dbReference type="PANTHER" id="PTHR30194:SF3">
    <property type="entry name" value="CROSSOVER JUNCTION ENDODEOXYRIBONUCLEASE RUVC"/>
    <property type="match status" value="1"/>
</dbReference>
<dbReference type="GO" id="GO:0006310">
    <property type="term" value="P:DNA recombination"/>
    <property type="evidence" value="ECO:0007669"/>
    <property type="project" value="UniProtKB-KW"/>
</dbReference>
<dbReference type="Gene3D" id="3.30.420.10">
    <property type="entry name" value="Ribonuclease H-like superfamily/Ribonuclease H"/>
    <property type="match status" value="1"/>
</dbReference>
<evidence type="ECO:0000256" key="8">
    <source>
        <dbReference type="ARBA" id="ARBA00022842"/>
    </source>
</evidence>
<keyword evidence="3" id="KW-0540">Nuclease</keyword>
<keyword evidence="2" id="KW-0963">Cytoplasm</keyword>
<dbReference type="Pfam" id="PF02075">
    <property type="entry name" value="RuvC"/>
    <property type="match status" value="1"/>
</dbReference>
<comment type="similarity">
    <text evidence="1">Belongs to the RuvC family.</text>
</comment>
<evidence type="ECO:0000256" key="7">
    <source>
        <dbReference type="ARBA" id="ARBA00022801"/>
    </source>
</evidence>
<dbReference type="EMBL" id="LNVX01000698">
    <property type="protein sequence ID" value="OEG69472.1"/>
    <property type="molecule type" value="Genomic_DNA"/>
</dbReference>
<protein>
    <submittedName>
        <fullName evidence="12">Uncharacterized protein</fullName>
    </submittedName>
</protein>
<dbReference type="GO" id="GO:0003677">
    <property type="term" value="F:DNA binding"/>
    <property type="evidence" value="ECO:0007669"/>
    <property type="project" value="UniProtKB-KW"/>
</dbReference>
<dbReference type="PANTHER" id="PTHR30194">
    <property type="entry name" value="CROSSOVER JUNCTION ENDODEOXYRIBONUCLEASE RUVC"/>
    <property type="match status" value="1"/>
</dbReference>
<keyword evidence="11" id="KW-0234">DNA repair</keyword>
<dbReference type="Proteomes" id="UP000095237">
    <property type="component" value="Unassembled WGS sequence"/>
</dbReference>
<keyword evidence="4" id="KW-0479">Metal-binding</keyword>
<comment type="caution">
    <text evidence="12">The sequence shown here is derived from an EMBL/GenBank/DDBJ whole genome shotgun (WGS) entry which is preliminary data.</text>
</comment>
<organism evidence="12 13">
    <name type="scientific">Endomicrobium trichonymphae</name>
    <dbReference type="NCBI Taxonomy" id="1408204"/>
    <lineage>
        <taxon>Bacteria</taxon>
        <taxon>Pseudomonadati</taxon>
        <taxon>Elusimicrobiota</taxon>
        <taxon>Endomicrobiia</taxon>
        <taxon>Endomicrobiales</taxon>
        <taxon>Endomicrobiaceae</taxon>
        <taxon>Candidatus Endomicrobiellum</taxon>
    </lineage>
</organism>
<evidence type="ECO:0000313" key="13">
    <source>
        <dbReference type="Proteomes" id="UP000095237"/>
    </source>
</evidence>
<gene>
    <name evidence="12" type="ORF">ATZ36_09360</name>
</gene>
<evidence type="ECO:0000313" key="12">
    <source>
        <dbReference type="EMBL" id="OEG69472.1"/>
    </source>
</evidence>
<reference evidence="12 13" key="1">
    <citation type="submission" date="2015-11" db="EMBL/GenBank/DDBJ databases">
        <title>Evidence for parallel genomic evolution in an endosymbiosis of termite gut flagellates.</title>
        <authorList>
            <person name="Zheng H."/>
        </authorList>
    </citation>
    <scope>NUCLEOTIDE SEQUENCE [LARGE SCALE GENOMIC DNA]</scope>
    <source>
        <strain evidence="12 13">CET450</strain>
    </source>
</reference>
<dbReference type="GO" id="GO:0016787">
    <property type="term" value="F:hydrolase activity"/>
    <property type="evidence" value="ECO:0007669"/>
    <property type="project" value="UniProtKB-KW"/>
</dbReference>
<keyword evidence="7" id="KW-0378">Hydrolase</keyword>
<evidence type="ECO:0000256" key="6">
    <source>
        <dbReference type="ARBA" id="ARBA00022763"/>
    </source>
</evidence>
<dbReference type="GO" id="GO:0004520">
    <property type="term" value="F:DNA endonuclease activity"/>
    <property type="evidence" value="ECO:0007669"/>
    <property type="project" value="InterPro"/>
</dbReference>
<name>A0A1E5IG43_ENDTX</name>
<keyword evidence="5" id="KW-0255">Endonuclease</keyword>
<evidence type="ECO:0000256" key="4">
    <source>
        <dbReference type="ARBA" id="ARBA00022723"/>
    </source>
</evidence>
<evidence type="ECO:0000256" key="3">
    <source>
        <dbReference type="ARBA" id="ARBA00022722"/>
    </source>
</evidence>
<dbReference type="GO" id="GO:0046872">
    <property type="term" value="F:metal ion binding"/>
    <property type="evidence" value="ECO:0007669"/>
    <property type="project" value="UniProtKB-KW"/>
</dbReference>
<dbReference type="GO" id="GO:0006281">
    <property type="term" value="P:DNA repair"/>
    <property type="evidence" value="ECO:0007669"/>
    <property type="project" value="UniProtKB-KW"/>
</dbReference>
<dbReference type="InterPro" id="IPR002176">
    <property type="entry name" value="X-over_junc_endoDNase_RuvC"/>
</dbReference>
<keyword evidence="10" id="KW-0233">DNA recombination</keyword>
<accession>A0A1E5IG43</accession>
<keyword evidence="8" id="KW-0460">Magnesium</keyword>
<dbReference type="InterPro" id="IPR036397">
    <property type="entry name" value="RNaseH_sf"/>
</dbReference>
<evidence type="ECO:0000256" key="9">
    <source>
        <dbReference type="ARBA" id="ARBA00023125"/>
    </source>
</evidence>
<dbReference type="InterPro" id="IPR012337">
    <property type="entry name" value="RNaseH-like_sf"/>
</dbReference>
<evidence type="ECO:0000256" key="11">
    <source>
        <dbReference type="ARBA" id="ARBA00023204"/>
    </source>
</evidence>
<keyword evidence="13" id="KW-1185">Reference proteome</keyword>
<dbReference type="SUPFAM" id="SSF53098">
    <property type="entry name" value="Ribonuclease H-like"/>
    <property type="match status" value="1"/>
</dbReference>
<dbReference type="PRINTS" id="PR00696">
    <property type="entry name" value="RSOLVASERUVC"/>
</dbReference>
<keyword evidence="6" id="KW-0227">DNA damage</keyword>
<evidence type="ECO:0000256" key="1">
    <source>
        <dbReference type="ARBA" id="ARBA00009518"/>
    </source>
</evidence>
<evidence type="ECO:0000256" key="2">
    <source>
        <dbReference type="ARBA" id="ARBA00022490"/>
    </source>
</evidence>
<evidence type="ECO:0000256" key="10">
    <source>
        <dbReference type="ARBA" id="ARBA00023172"/>
    </source>
</evidence>
<dbReference type="AlphaFoldDB" id="A0A1E5IG43"/>
<sequence length="73" mass="8101">MIILGIDPGLSLTGWGVVEAFSRDEINPLHYGCIKTMPSIPLIQRLQTINTELQSVIDKYKPGVAAIDRVVFF</sequence>
<evidence type="ECO:0000256" key="5">
    <source>
        <dbReference type="ARBA" id="ARBA00022759"/>
    </source>
</evidence>
<proteinExistence type="inferred from homology"/>